<keyword evidence="3" id="KW-1185">Reference proteome</keyword>
<comment type="similarity">
    <text evidence="1">Belongs to the phD/YefM antitoxin family.</text>
</comment>
<accession>A0A8H9LDY7</accession>
<dbReference type="EMBL" id="BMMN01000005">
    <property type="protein sequence ID" value="GGO13914.1"/>
    <property type="molecule type" value="Genomic_DNA"/>
</dbReference>
<organism evidence="2 3">
    <name type="scientific">Microbispora bryophytorum</name>
    <dbReference type="NCBI Taxonomy" id="1460882"/>
    <lineage>
        <taxon>Bacteria</taxon>
        <taxon>Bacillati</taxon>
        <taxon>Actinomycetota</taxon>
        <taxon>Actinomycetes</taxon>
        <taxon>Streptosporangiales</taxon>
        <taxon>Streptosporangiaceae</taxon>
        <taxon>Microbispora</taxon>
    </lineage>
</organism>
<reference evidence="2" key="2">
    <citation type="submission" date="2020-09" db="EMBL/GenBank/DDBJ databases">
        <authorList>
            <person name="Sun Q."/>
            <person name="Zhou Y."/>
        </authorList>
    </citation>
    <scope>NUCLEOTIDE SEQUENCE</scope>
    <source>
        <strain evidence="2">CGMCC 4.7138</strain>
    </source>
</reference>
<proteinExistence type="inferred from homology"/>
<evidence type="ECO:0000313" key="3">
    <source>
        <dbReference type="Proteomes" id="UP000653480"/>
    </source>
</evidence>
<dbReference type="AlphaFoldDB" id="A0A8H9LDY7"/>
<dbReference type="Proteomes" id="UP000653480">
    <property type="component" value="Unassembled WGS sequence"/>
</dbReference>
<reference evidence="2" key="1">
    <citation type="journal article" date="2014" name="Int. J. Syst. Evol. Microbiol.">
        <title>Complete genome sequence of Corynebacterium casei LMG S-19264T (=DSM 44701T), isolated from a smear-ripened cheese.</title>
        <authorList>
            <consortium name="US DOE Joint Genome Institute (JGI-PGF)"/>
            <person name="Walter F."/>
            <person name="Albersmeier A."/>
            <person name="Kalinowski J."/>
            <person name="Ruckert C."/>
        </authorList>
    </citation>
    <scope>NUCLEOTIDE SEQUENCE</scope>
    <source>
        <strain evidence="2">CGMCC 4.7138</strain>
    </source>
</reference>
<dbReference type="NCBIfam" id="TIGR01552">
    <property type="entry name" value="phd_fam"/>
    <property type="match status" value="1"/>
</dbReference>
<evidence type="ECO:0000256" key="1">
    <source>
        <dbReference type="ARBA" id="ARBA00009981"/>
    </source>
</evidence>
<protein>
    <recommendedName>
        <fullName evidence="4">Antitoxin</fullName>
    </recommendedName>
</protein>
<dbReference type="InterPro" id="IPR036165">
    <property type="entry name" value="YefM-like_sf"/>
</dbReference>
<sequence length="67" mass="7503">MRVRPRFKTCMDSGEMSVAEARRRFADVLNDAAVRGRITYITNRGRTIAAVVPVPIAETAEQAQDEH</sequence>
<dbReference type="SUPFAM" id="SSF143120">
    <property type="entry name" value="YefM-like"/>
    <property type="match status" value="1"/>
</dbReference>
<gene>
    <name evidence="2" type="ORF">GCM10011574_33730</name>
</gene>
<dbReference type="Gene3D" id="3.40.1620.10">
    <property type="entry name" value="YefM-like domain"/>
    <property type="match status" value="1"/>
</dbReference>
<evidence type="ECO:0000313" key="2">
    <source>
        <dbReference type="EMBL" id="GGO13914.1"/>
    </source>
</evidence>
<comment type="caution">
    <text evidence="2">The sequence shown here is derived from an EMBL/GenBank/DDBJ whole genome shotgun (WGS) entry which is preliminary data.</text>
</comment>
<evidence type="ECO:0008006" key="4">
    <source>
        <dbReference type="Google" id="ProtNLM"/>
    </source>
</evidence>
<name>A0A8H9LDY7_9ACTN</name>